<dbReference type="Pfam" id="PF09339">
    <property type="entry name" value="HTH_IclR"/>
    <property type="match status" value="1"/>
</dbReference>
<gene>
    <name evidence="6" type="ORF">E1809_19275</name>
</gene>
<dbReference type="Gene3D" id="1.10.10.10">
    <property type="entry name" value="Winged helix-like DNA-binding domain superfamily/Winged helix DNA-binding domain"/>
    <property type="match status" value="1"/>
</dbReference>
<dbReference type="Gene3D" id="3.30.450.40">
    <property type="match status" value="2"/>
</dbReference>
<dbReference type="GO" id="GO:0045892">
    <property type="term" value="P:negative regulation of DNA-templated transcription"/>
    <property type="evidence" value="ECO:0007669"/>
    <property type="project" value="TreeGrafter"/>
</dbReference>
<accession>A0A4R5K9P0</accession>
<dbReference type="InterPro" id="IPR005471">
    <property type="entry name" value="Tscrpt_reg_IclR_N"/>
</dbReference>
<keyword evidence="7" id="KW-1185">Reference proteome</keyword>
<dbReference type="PANTHER" id="PTHR30136">
    <property type="entry name" value="HELIX-TURN-HELIX TRANSCRIPTIONAL REGULATOR, ICLR FAMILY"/>
    <property type="match status" value="1"/>
</dbReference>
<proteinExistence type="predicted"/>
<feature type="domain" description="IclR-ED" evidence="5">
    <location>
        <begin position="67"/>
        <end position="215"/>
    </location>
</feature>
<dbReference type="OrthoDB" id="7274111at2"/>
<dbReference type="EMBL" id="SMRU01000026">
    <property type="protein sequence ID" value="TDF91883.1"/>
    <property type="molecule type" value="Genomic_DNA"/>
</dbReference>
<dbReference type="InterPro" id="IPR029016">
    <property type="entry name" value="GAF-like_dom_sf"/>
</dbReference>
<dbReference type="SUPFAM" id="SSF55781">
    <property type="entry name" value="GAF domain-like"/>
    <property type="match status" value="1"/>
</dbReference>
<dbReference type="InterPro" id="IPR050707">
    <property type="entry name" value="HTH_MetabolicPath_Reg"/>
</dbReference>
<comment type="caution">
    <text evidence="6">The sequence shown here is derived from an EMBL/GenBank/DDBJ whole genome shotgun (WGS) entry which is preliminary data.</text>
</comment>
<dbReference type="PANTHER" id="PTHR30136:SF35">
    <property type="entry name" value="HTH-TYPE TRANSCRIPTIONAL REGULATOR RV1719"/>
    <property type="match status" value="1"/>
</dbReference>
<evidence type="ECO:0000313" key="7">
    <source>
        <dbReference type="Proteomes" id="UP000295511"/>
    </source>
</evidence>
<dbReference type="PROSITE" id="PS51077">
    <property type="entry name" value="HTH_ICLR"/>
    <property type="match status" value="1"/>
</dbReference>
<evidence type="ECO:0000259" key="4">
    <source>
        <dbReference type="PROSITE" id="PS51077"/>
    </source>
</evidence>
<dbReference type="AlphaFoldDB" id="A0A4R5K9P0"/>
<reference evidence="6 7" key="1">
    <citation type="submission" date="2019-03" db="EMBL/GenBank/DDBJ databases">
        <title>Whole genome sequence of Arthrobacter sp JH1-1.</title>
        <authorList>
            <person name="Trinh H.N."/>
        </authorList>
    </citation>
    <scope>NUCLEOTIDE SEQUENCE [LARGE SCALE GENOMIC DNA]</scope>
    <source>
        <strain evidence="6 7">JH1-1</strain>
    </source>
</reference>
<dbReference type="GO" id="GO:0003700">
    <property type="term" value="F:DNA-binding transcription factor activity"/>
    <property type="evidence" value="ECO:0007669"/>
    <property type="project" value="TreeGrafter"/>
</dbReference>
<dbReference type="GO" id="GO:0003677">
    <property type="term" value="F:DNA binding"/>
    <property type="evidence" value="ECO:0007669"/>
    <property type="project" value="UniProtKB-KW"/>
</dbReference>
<evidence type="ECO:0000256" key="1">
    <source>
        <dbReference type="ARBA" id="ARBA00023015"/>
    </source>
</evidence>
<sequence>MGETSTRTVDRAIDLLAVVCDTRGMTLADCARATDLSASTALRLLRTLEAKGFVQKTEEGLYSPGRRIMQLGAAALSEESLIDYCKADMEALVSDTGESTYLSVPGFRETAIYISIIEGTHSVRHTSWVGRTIPLAGTAAGEALVGRVAPGAYVVVEKGVEADVTAIAAPVLSGRRVVAALSLVIPSYRLNEVLVARYGELLAATAGSLSSGLSHEPGVPTAALSS</sequence>
<evidence type="ECO:0000313" key="6">
    <source>
        <dbReference type="EMBL" id="TDF91883.1"/>
    </source>
</evidence>
<keyword evidence="1" id="KW-0805">Transcription regulation</keyword>
<dbReference type="InterPro" id="IPR014757">
    <property type="entry name" value="Tscrpt_reg_IclR_C"/>
</dbReference>
<dbReference type="SUPFAM" id="SSF46785">
    <property type="entry name" value="Winged helix' DNA-binding domain"/>
    <property type="match status" value="1"/>
</dbReference>
<protein>
    <submittedName>
        <fullName evidence="6">IclR family transcriptional regulator</fullName>
    </submittedName>
</protein>
<evidence type="ECO:0000256" key="2">
    <source>
        <dbReference type="ARBA" id="ARBA00023125"/>
    </source>
</evidence>
<organism evidence="6 7">
    <name type="scientific">Arthrobacter terricola</name>
    <dbReference type="NCBI Taxonomy" id="2547396"/>
    <lineage>
        <taxon>Bacteria</taxon>
        <taxon>Bacillati</taxon>
        <taxon>Actinomycetota</taxon>
        <taxon>Actinomycetes</taxon>
        <taxon>Micrococcales</taxon>
        <taxon>Micrococcaceae</taxon>
        <taxon>Arthrobacter</taxon>
    </lineage>
</organism>
<dbReference type="InterPro" id="IPR036388">
    <property type="entry name" value="WH-like_DNA-bd_sf"/>
</dbReference>
<evidence type="ECO:0000256" key="3">
    <source>
        <dbReference type="ARBA" id="ARBA00023163"/>
    </source>
</evidence>
<evidence type="ECO:0000259" key="5">
    <source>
        <dbReference type="PROSITE" id="PS51078"/>
    </source>
</evidence>
<dbReference type="SMART" id="SM00346">
    <property type="entry name" value="HTH_ICLR"/>
    <property type="match status" value="1"/>
</dbReference>
<dbReference type="Pfam" id="PF01614">
    <property type="entry name" value="IclR_C"/>
    <property type="match status" value="2"/>
</dbReference>
<dbReference type="PROSITE" id="PS51078">
    <property type="entry name" value="ICLR_ED"/>
    <property type="match status" value="1"/>
</dbReference>
<feature type="domain" description="HTH iclR-type" evidence="4">
    <location>
        <begin position="6"/>
        <end position="66"/>
    </location>
</feature>
<dbReference type="InterPro" id="IPR036390">
    <property type="entry name" value="WH_DNA-bd_sf"/>
</dbReference>
<keyword evidence="3" id="KW-0804">Transcription</keyword>
<keyword evidence="2" id="KW-0238">DNA-binding</keyword>
<dbReference type="Proteomes" id="UP000295511">
    <property type="component" value="Unassembled WGS sequence"/>
</dbReference>
<name>A0A4R5K9P0_9MICC</name>
<dbReference type="RefSeq" id="WP_133205864.1">
    <property type="nucleotide sequence ID" value="NZ_SMRU01000026.1"/>
</dbReference>